<dbReference type="SUPFAM" id="SSF47336">
    <property type="entry name" value="ACP-like"/>
    <property type="match status" value="2"/>
</dbReference>
<dbReference type="GO" id="GO:0016874">
    <property type="term" value="F:ligase activity"/>
    <property type="evidence" value="ECO:0007669"/>
    <property type="project" value="UniProtKB-KW"/>
</dbReference>
<dbReference type="SMART" id="SM01294">
    <property type="entry name" value="PKS_PP_betabranch"/>
    <property type="match status" value="1"/>
</dbReference>
<keyword evidence="3" id="KW-0436">Ligase</keyword>
<dbReference type="PROSITE" id="PS00455">
    <property type="entry name" value="AMP_BINDING"/>
    <property type="match status" value="1"/>
</dbReference>
<dbReference type="InterPro" id="IPR010071">
    <property type="entry name" value="AA_adenyl_dom"/>
</dbReference>
<dbReference type="Pfam" id="PF00668">
    <property type="entry name" value="Condensation"/>
    <property type="match status" value="4"/>
</dbReference>
<dbReference type="Gene3D" id="3.30.559.10">
    <property type="entry name" value="Chloramphenicol acetyltransferase-like domain"/>
    <property type="match status" value="4"/>
</dbReference>
<feature type="domain" description="Carrier" evidence="7">
    <location>
        <begin position="2332"/>
        <end position="2408"/>
    </location>
</feature>
<organism evidence="8 9">
    <name type="scientific">Aspergillus fumigatiaffinis</name>
    <dbReference type="NCBI Taxonomy" id="340414"/>
    <lineage>
        <taxon>Eukaryota</taxon>
        <taxon>Fungi</taxon>
        <taxon>Dikarya</taxon>
        <taxon>Ascomycota</taxon>
        <taxon>Pezizomycotina</taxon>
        <taxon>Eurotiomycetes</taxon>
        <taxon>Eurotiomycetidae</taxon>
        <taxon>Eurotiales</taxon>
        <taxon>Aspergillaceae</taxon>
        <taxon>Aspergillus</taxon>
        <taxon>Aspergillus subgen. Fumigati</taxon>
    </lineage>
</organism>
<keyword evidence="2" id="KW-0597">Phosphoprotein</keyword>
<evidence type="ECO:0000256" key="5">
    <source>
        <dbReference type="ARBA" id="ARBA00029454"/>
    </source>
</evidence>
<evidence type="ECO:0000313" key="9">
    <source>
        <dbReference type="Proteomes" id="UP000653565"/>
    </source>
</evidence>
<sequence>MTRDFAPKPNSRNPQARSLKNGANSCIFPTINDHTPDEVQRLVWRVPSEHLADLGTLYKRDSSYLAPLLIAAWSITLYQFVSSEMLYFGVNAPKGISGGISGDMEAFAVVIDPEGPIEQLLRTCNRQLSMRQGESGNFHFNTGVSFMAGDEESSFSSESPKGQLDATDNEGYDLLLIAKVSNRSVELSLQYNSAVVSDQQAAILGGVLSRAAVALFKDPNQKLRDIDLLDQQSEECIAGWVNKRTDGACCSSIAEIIQGKSCCQPGAPAVCSWDGALTYGELEELSTRLALYLNERRVGPEVMVPVCFEKSMWAIVATLAVLKVGAAFVPIDPSHPLERLKQIVAQVNAKVILSSDRHAALLAGATDEVIAVSEATAARLPTANQMTLPRAEAHNVAYVLFTSGSTGSPKGCVVDHRALAAVVNHAEALQIKANTRALQFASFSFGVSLIEIFCTLTAGGTICIPSDHERLNDLPGAVHRMDVDWALLTPSLMGSVDPDNLAGLKTLVVAGEPLRNDLARSWARRVRLVPAYGLTEWAGICTVQHEMDLTAADSKNIGKSPGANLWLVNPHNHHVLAPIGAVAELLIEGPCLARGYLNDAERTAMMFIENPPWLRLFRSDRQARLYKTGDLVRYSLDGSLIYIGRKSLQAKIRGQRIELGEVEHLVCRHFAGATKVIVDVVTPISDTPSPILVAFIYSKNGRAPPKENGPSGSAALFNASDPDFQSQSIETDSIIRDYLPAYMIPHLYVPLQYVPLTITGKIDRRRLREIACSLTYETLASYTYTRSEPVAPDSRAEQCLHRLLSDVLKLPSQSFGVNESFFRLGGDSLKAMKLVTRCRAEGISITVQDVFREQTVSRLALLAGKHCGTVARRDEDSVTKFSLSAVQQSMILAGEQEQSWHSPTACIFLRLKRRVDPTHLENAIQQVVRRHPMLRARFTRDRNGAWVQCVPTIACEPQGSFEFASCTVSTMEEAPEIIKSRGKIFDIEKGPVFGALLLNLGESQYMSLAAHVLVVDHTSLKIISKDIEDFLDNASMYKPKPQPLDFREWFCSDMGARHGQHKIAAAAADPIRPTVISSQQPSPRTDDVPPGHGHSITRMSVLVPPCLLGDATKALRLSSSVVLQAVALHAFGRAFKDRELPLLTVEEDGRGLTSSHNDFFQTVGQFTTYSTLCVPSNGQSSFGEILRQTKESYQQARNGKTTHLTPSPGRQRLQMNSIGAPLPSILFKFLLPSHEQWSGAIFEQVVVEHIACLPNEQLAEGVIVTVSGTDNVPKMVFSGTQGTISRTDLDRWVQECRHSISEAVKVLEEKIPIFTPYDFPLLALTREDLQDFLHCRLPAIDICLSDIEAAYPCSPIQQGMLISQARQPEHYQGLFLWEVISPGGRVTVDTDRLLSAWRQLTRHHSILRTIFVEGVGASPYIQVILMADAARTAVLRCADEGDARSSLHVNRQIGGHGRQSLPRFTVCQTGHGKLLVAVEISHVLMDATSIEVLKRDLALAYDGKLPSTSGAPYSDYVAYVERSRSDAALEYWRDYLKDCSPCYFPRLNDGPHPGGLAAEQRSVIVPFGYEAELEAFCRGTGLTISNVVQVAWGLVLRAFTGLDSVLFGYVTSGRDAPVAGIEAAIGPYINILVCRIDFDRSATLLETVHKAQRDFTQGFSSSHFSLAELFHSGVDGSQRMFNTGITFPPELQESKQHEYISFQELERVLPDEYDITVECRLKNGRFTASLLYSPSTLSESQAIRMGHNLNKAIAIIIQQSGMPAVTPLLSEMDRRQLEQWNGVVPAPVERCVHELITERCRAQPHAPAVCAWDGEFTYGELDQLSSSLAAHLARLGVGPEVFVPLVFEKSRWTTVAMLGVMKAGGAFVLLDPSHPRGRLEAICRAVSAVVVLASSQHAEMGSSLAGHVVVIHTNEGAWRRQDGSLWAGSFINPSHALYAVFTSGSTGTPKGVVCTHASYCSSVFHYIHSMQLGRKSRLFQFTSYAFDSSLNEMLASLISGGCICVSSATPRSSDLTKDIQKYCATWSILTPSVIATLSPPSSLHLETLGYAGEQMTSSTADVWSSYVRLVNVYGPAECSVVSNIQQTVLPGGDPNNVGQGVGCVCWVVDAGDHERLLPIGPVGELLIEGPIVGRGYLNDPERTAAAFIDPPAWLREFRAVHPGNPGGDRLYKTGDLVQYAADGSLRFVGRKDTQVKLRGQRIELGEVEHHTRECFPGARDVVAEVVIPADEGRVPMLVAFVWVDGNDDEDRDRMEDILVPPTDGFRAAVPRAEAALQDAVPAYMVPAAFLPVAGIPLTATGKTDRRRLRERAAALSRAEIESYSVAAGAKRAPATAAERTLQQLWARVLNLPPDTIGADDSFFRLGGDSITAMQLSSLARTDGFTLSVSDIFHFKSIAALAPFVGMDRQMVARDVQESVDVLFDLSPIQRMFFELAPSGANNFYQSFLIPLAAPVASQDLARAVPAIVERHSMLRARFSQRTDGAWRQMVCTDVESSYRYNHSVVPSLDEARDIMRTSQRCLDFRHGPLLSVDLIDVSPGQVQYVFMTAHHLVIDLVSWRIILGDLEDLLQSGHISGPQTLPFQAWCELQADYARNYLDPARALPFTLPHAAADYWGSVDHLNHLNTWDNATHGSFTVSEEVTAILFGKANDALQTQPVEIFQAALWHAFVRTFPDRPPPAIYCEGHGREPWDPSIDLSRTVGWFTTMWPLCIAMDGDNDSIVDVVRRSKDARRRAPSNGWAYFASRFLNPDGQRTFNMHEPVEIAFNYLGLYQQFERKGALLRPPITLDDHVADTAGDVPRLALIDVTAAVNQGCLEFSFHHNRHMKYQDAIHRWMTNCEKSLKEATGRLVNLGRKYTLSDFPLLSLPYKMLDPLVDHIQSRSVRTDDSRPCIPKQESVAMNHPTDARLNSCASSPSLIESDNIADILPATNCQIWFLTQWKFSYFSFSIDGQIDSARLHYAVQSLIERYAALRTMFCEYHGSILQVILKRSYAGFDHIRTDKPLDSILKDLSDQDMGQSLFSTIPLLNVILVSRTCGEHILVIRMHHAQFDRYSLGLVLQDLAVAYNGDKLSSSTATSFSDYVYYCYQADSEAANQFWREHLQGSEVTRFPFSLNGICDNPIPIRESASIDLPHPPLDMTFPILVNAAVSLVLGKLVNSTDVLFGVIVNTRSIPLQGIETILGPCLNTLPFRVRLSQHHLVKDLCIHAQKQYANMLQYCYSERTDIGRPSTPGQINTRFNYIVNNTHMYGGTGLVPLKGVTWSESSGSENIDLPNQVVIRSVTLGGKLTIEVLTSADSHSREDLSGLASALAKNVLSTVQQFCENPESDLSSIVPQL</sequence>
<accession>A0A8H4MDZ0</accession>
<dbReference type="NCBIfam" id="TIGR01733">
    <property type="entry name" value="AA-adenyl-dom"/>
    <property type="match status" value="2"/>
</dbReference>
<comment type="similarity">
    <text evidence="5">Belongs to the NRP synthetase family.</text>
</comment>
<dbReference type="InterPro" id="IPR023213">
    <property type="entry name" value="CAT-like_dom_sf"/>
</dbReference>
<dbReference type="Gene3D" id="3.30.300.30">
    <property type="match status" value="2"/>
</dbReference>
<dbReference type="SMART" id="SM00823">
    <property type="entry name" value="PKS_PP"/>
    <property type="match status" value="2"/>
</dbReference>
<dbReference type="InterPro" id="IPR036736">
    <property type="entry name" value="ACP-like_sf"/>
</dbReference>
<dbReference type="InterPro" id="IPR042099">
    <property type="entry name" value="ANL_N_sf"/>
</dbReference>
<dbReference type="InterPro" id="IPR020806">
    <property type="entry name" value="PKS_PP-bd"/>
</dbReference>
<dbReference type="SUPFAM" id="SSF56801">
    <property type="entry name" value="Acetyl-CoA synthetase-like"/>
    <property type="match status" value="2"/>
</dbReference>
<evidence type="ECO:0000256" key="3">
    <source>
        <dbReference type="ARBA" id="ARBA00022598"/>
    </source>
</evidence>
<dbReference type="InterPro" id="IPR000873">
    <property type="entry name" value="AMP-dep_synth/lig_dom"/>
</dbReference>
<dbReference type="Pfam" id="PF00550">
    <property type="entry name" value="PP-binding"/>
    <property type="match status" value="2"/>
</dbReference>
<dbReference type="FunFam" id="3.30.559.30:FF:000002">
    <property type="entry name" value="Nonribosomal peptide synthase Pes1"/>
    <property type="match status" value="1"/>
</dbReference>
<evidence type="ECO:0000313" key="8">
    <source>
        <dbReference type="EMBL" id="KAF4239403.1"/>
    </source>
</evidence>
<dbReference type="CDD" id="cd19534">
    <property type="entry name" value="E_NRPS"/>
    <property type="match status" value="1"/>
</dbReference>
<dbReference type="InterPro" id="IPR006162">
    <property type="entry name" value="Ppantetheine_attach_site"/>
</dbReference>
<dbReference type="FunFam" id="1.10.1200.10:FF:000005">
    <property type="entry name" value="Nonribosomal peptide synthetase 1"/>
    <property type="match status" value="2"/>
</dbReference>
<dbReference type="InterPro" id="IPR009081">
    <property type="entry name" value="PP-bd_ACP"/>
</dbReference>
<keyword evidence="9" id="KW-1185">Reference proteome</keyword>
<dbReference type="Proteomes" id="UP000653565">
    <property type="component" value="Unassembled WGS sequence"/>
</dbReference>
<reference evidence="8" key="1">
    <citation type="journal article" date="2020" name="bioRxiv">
        <title>Genomic and phenotypic heterogeneity of clinical isolates of the human pathogens Aspergillus fumigatus, Aspergillus lentulus and Aspergillus fumigatiaffinis.</title>
        <authorList>
            <person name="dos Santos R.A.C."/>
            <person name="Steenwyk J.L."/>
            <person name="Rivero-Menendez O."/>
            <person name="Mead M.E."/>
            <person name="Silva L.P."/>
            <person name="Bastos R.W."/>
            <person name="Alastruey-Izquierdo A."/>
            <person name="Goldman G.H."/>
            <person name="Rokas A."/>
        </authorList>
    </citation>
    <scope>NUCLEOTIDE SEQUENCE</scope>
    <source>
        <strain evidence="8">CNM-CM6805</strain>
    </source>
</reference>
<name>A0A8H4MDZ0_9EURO</name>
<evidence type="ECO:0000256" key="1">
    <source>
        <dbReference type="ARBA" id="ARBA00022450"/>
    </source>
</evidence>
<dbReference type="FunFam" id="3.30.559.10:FF:000016">
    <property type="entry name" value="Nonribosomal peptide synthase Pes1"/>
    <property type="match status" value="1"/>
</dbReference>
<evidence type="ECO:0000256" key="2">
    <source>
        <dbReference type="ARBA" id="ARBA00022553"/>
    </source>
</evidence>
<dbReference type="Pfam" id="PF00501">
    <property type="entry name" value="AMP-binding"/>
    <property type="match status" value="2"/>
</dbReference>
<dbReference type="CDD" id="cd19542">
    <property type="entry name" value="CT_NRPS-like"/>
    <property type="match status" value="1"/>
</dbReference>
<dbReference type="Gene3D" id="3.40.50.12780">
    <property type="entry name" value="N-terminal domain of ligase-like"/>
    <property type="match status" value="1"/>
</dbReference>
<dbReference type="PANTHER" id="PTHR45398:SF1">
    <property type="entry name" value="ENZYME, PUTATIVE (JCVI)-RELATED"/>
    <property type="match status" value="1"/>
</dbReference>
<dbReference type="GO" id="GO:0031177">
    <property type="term" value="F:phosphopantetheine binding"/>
    <property type="evidence" value="ECO:0007669"/>
    <property type="project" value="InterPro"/>
</dbReference>
<dbReference type="Gene3D" id="2.30.38.10">
    <property type="entry name" value="Luciferase, Domain 3"/>
    <property type="match status" value="1"/>
</dbReference>
<dbReference type="InterPro" id="IPR020845">
    <property type="entry name" value="AMP-binding_CS"/>
</dbReference>
<dbReference type="CDD" id="cd05918">
    <property type="entry name" value="A_NRPS_SidN3_like"/>
    <property type="match status" value="2"/>
</dbReference>
<dbReference type="PROSITE" id="PS50075">
    <property type="entry name" value="CARRIER"/>
    <property type="match status" value="2"/>
</dbReference>
<evidence type="ECO:0000256" key="6">
    <source>
        <dbReference type="SAM" id="MobiDB-lite"/>
    </source>
</evidence>
<dbReference type="EMBL" id="JAAAPX010000032">
    <property type="protein sequence ID" value="KAF4239403.1"/>
    <property type="molecule type" value="Genomic_DNA"/>
</dbReference>
<gene>
    <name evidence="8" type="ORF">CNMCM6805_005825</name>
</gene>
<dbReference type="FunFam" id="3.40.50.980:FF:000001">
    <property type="entry name" value="Non-ribosomal peptide synthetase"/>
    <property type="match status" value="1"/>
</dbReference>
<dbReference type="Gene3D" id="1.10.1200.10">
    <property type="entry name" value="ACP-like"/>
    <property type="match status" value="2"/>
</dbReference>
<feature type="region of interest" description="Disordered" evidence="6">
    <location>
        <begin position="1"/>
        <end position="21"/>
    </location>
</feature>
<dbReference type="InterPro" id="IPR045851">
    <property type="entry name" value="AMP-bd_C_sf"/>
</dbReference>
<protein>
    <recommendedName>
        <fullName evidence="7">Carrier domain-containing protein</fullName>
    </recommendedName>
</protein>
<feature type="domain" description="Carrier" evidence="7">
    <location>
        <begin position="794"/>
        <end position="867"/>
    </location>
</feature>
<evidence type="ECO:0000259" key="7">
    <source>
        <dbReference type="PROSITE" id="PS50075"/>
    </source>
</evidence>
<dbReference type="SUPFAM" id="SSF52777">
    <property type="entry name" value="CoA-dependent acyltransferases"/>
    <property type="match status" value="9"/>
</dbReference>
<dbReference type="Gene3D" id="3.30.559.30">
    <property type="entry name" value="Nonribosomal peptide synthetase, condensation domain"/>
    <property type="match status" value="5"/>
</dbReference>
<dbReference type="FunFam" id="3.40.50.12780:FF:000014">
    <property type="entry name" value="Nonribosomal peptide synthetase 1"/>
    <property type="match status" value="2"/>
</dbReference>
<dbReference type="PANTHER" id="PTHR45398">
    <property type="match status" value="1"/>
</dbReference>
<keyword evidence="1" id="KW-0596">Phosphopantetheine</keyword>
<reference evidence="8" key="2">
    <citation type="submission" date="2020-04" db="EMBL/GenBank/DDBJ databases">
        <authorList>
            <person name="Santos R.A.C."/>
            <person name="Steenwyk J.L."/>
            <person name="Rivero-Menendez O."/>
            <person name="Mead M.E."/>
            <person name="Silva L.P."/>
            <person name="Bastos R.W."/>
            <person name="Alastruey-Izquierdo A."/>
            <person name="Goldman G.H."/>
            <person name="Rokas A."/>
        </authorList>
    </citation>
    <scope>NUCLEOTIDE SEQUENCE</scope>
    <source>
        <strain evidence="8">CNM-CM6805</strain>
    </source>
</reference>
<dbReference type="Gene3D" id="3.40.50.980">
    <property type="match status" value="2"/>
</dbReference>
<comment type="caution">
    <text evidence="8">The sequence shown here is derived from an EMBL/GenBank/DDBJ whole genome shotgun (WGS) entry which is preliminary data.</text>
</comment>
<dbReference type="FunFam" id="3.30.300.30:FF:000015">
    <property type="entry name" value="Nonribosomal peptide synthase SidD"/>
    <property type="match status" value="2"/>
</dbReference>
<keyword evidence="4" id="KW-0677">Repeat</keyword>
<evidence type="ECO:0000256" key="4">
    <source>
        <dbReference type="ARBA" id="ARBA00022737"/>
    </source>
</evidence>
<proteinExistence type="inferred from homology"/>
<dbReference type="PROSITE" id="PS00012">
    <property type="entry name" value="PHOSPHOPANTETHEINE"/>
    <property type="match status" value="1"/>
</dbReference>
<feature type="compositionally biased region" description="Polar residues" evidence="6">
    <location>
        <begin position="10"/>
        <end position="21"/>
    </location>
</feature>
<dbReference type="InterPro" id="IPR001242">
    <property type="entry name" value="Condensation_dom"/>
</dbReference>